<dbReference type="EMBL" id="JBBCAQ010000027">
    <property type="protein sequence ID" value="KAK7586141.1"/>
    <property type="molecule type" value="Genomic_DNA"/>
</dbReference>
<dbReference type="GO" id="GO:0005778">
    <property type="term" value="C:peroxisomal membrane"/>
    <property type="evidence" value="ECO:0007669"/>
    <property type="project" value="TreeGrafter"/>
</dbReference>
<dbReference type="FunFam" id="3.90.770.10:FF:000001">
    <property type="entry name" value="3-hydroxy-3-methylglutaryl coenzyme A reductase"/>
    <property type="match status" value="1"/>
</dbReference>
<gene>
    <name evidence="14" type="ORF">V9T40_004017</name>
</gene>
<evidence type="ECO:0000256" key="4">
    <source>
        <dbReference type="ARBA" id="ARBA00022692"/>
    </source>
</evidence>
<feature type="domain" description="SSD" evidence="13">
    <location>
        <begin position="58"/>
        <end position="215"/>
    </location>
</feature>
<dbReference type="PROSITE" id="PS00066">
    <property type="entry name" value="HMG_COA_REDUCTASE_1"/>
    <property type="match status" value="1"/>
</dbReference>
<dbReference type="InterPro" id="IPR000731">
    <property type="entry name" value="SSD"/>
</dbReference>
<dbReference type="FunFam" id="3.30.70.420:FF:000001">
    <property type="entry name" value="3-hydroxy-3-methylglutaryl coenzyme A reductase"/>
    <property type="match status" value="1"/>
</dbReference>
<comment type="caution">
    <text evidence="14">The sequence shown here is derived from an EMBL/GenBank/DDBJ whole genome shotgun (WGS) entry which is preliminary data.</text>
</comment>
<keyword evidence="7 12" id="KW-1133">Transmembrane helix</keyword>
<evidence type="ECO:0000313" key="14">
    <source>
        <dbReference type="EMBL" id="KAK7586141.1"/>
    </source>
</evidence>
<dbReference type="Gene3D" id="3.30.70.420">
    <property type="entry name" value="Hydroxymethylglutaryl-CoA reductase, class I/II, NAD/NADP-binding domain"/>
    <property type="match status" value="1"/>
</dbReference>
<keyword evidence="8 12" id="KW-0560">Oxidoreductase</keyword>
<keyword evidence="5 12" id="KW-0256">Endoplasmic reticulum</keyword>
<evidence type="ECO:0000256" key="6">
    <source>
        <dbReference type="ARBA" id="ARBA00022857"/>
    </source>
</evidence>
<evidence type="ECO:0000256" key="1">
    <source>
        <dbReference type="ARBA" id="ARBA00004477"/>
    </source>
</evidence>
<evidence type="ECO:0000259" key="13">
    <source>
        <dbReference type="PROSITE" id="PS50156"/>
    </source>
</evidence>
<evidence type="ECO:0000256" key="10">
    <source>
        <dbReference type="ARBA" id="ARBA00023180"/>
    </source>
</evidence>
<dbReference type="NCBIfam" id="TIGR00533">
    <property type="entry name" value="HMG_CoA_R_NADP"/>
    <property type="match status" value="1"/>
</dbReference>
<keyword evidence="9 12" id="KW-0472">Membrane</keyword>
<dbReference type="PROSITE" id="PS50156">
    <property type="entry name" value="SSD"/>
    <property type="match status" value="1"/>
</dbReference>
<dbReference type="SUPFAM" id="SSF56542">
    <property type="entry name" value="Substrate-binding domain of HMG-CoA reductase"/>
    <property type="match status" value="1"/>
</dbReference>
<dbReference type="GO" id="GO:0015936">
    <property type="term" value="P:coenzyme A metabolic process"/>
    <property type="evidence" value="ECO:0007669"/>
    <property type="project" value="InterPro"/>
</dbReference>
<dbReference type="InterPro" id="IPR009029">
    <property type="entry name" value="HMG_CoA_Rdtase_sub-bd_dom_sf"/>
</dbReference>
<dbReference type="InterPro" id="IPR009023">
    <property type="entry name" value="HMG_CoA_Rdtase_NAD(P)-bd_sf"/>
</dbReference>
<keyword evidence="10" id="KW-0325">Glycoprotein</keyword>
<dbReference type="GO" id="GO:0005789">
    <property type="term" value="C:endoplasmic reticulum membrane"/>
    <property type="evidence" value="ECO:0007669"/>
    <property type="project" value="UniProtKB-SubCell"/>
</dbReference>
<comment type="catalytic activity">
    <reaction evidence="11">
        <text>(R)-mevalonate + 2 NADP(+) + CoA = (3S)-3-hydroxy-3-methylglutaryl-CoA + 2 NADPH + 2 H(+)</text>
        <dbReference type="Rhea" id="RHEA:15989"/>
        <dbReference type="ChEBI" id="CHEBI:15378"/>
        <dbReference type="ChEBI" id="CHEBI:36464"/>
        <dbReference type="ChEBI" id="CHEBI:43074"/>
        <dbReference type="ChEBI" id="CHEBI:57287"/>
        <dbReference type="ChEBI" id="CHEBI:57783"/>
        <dbReference type="ChEBI" id="CHEBI:58349"/>
        <dbReference type="EC" id="1.1.1.34"/>
    </reaction>
    <physiologicalReaction direction="right-to-left" evidence="11">
        <dbReference type="Rhea" id="RHEA:15991"/>
    </physiologicalReaction>
</comment>
<comment type="similarity">
    <text evidence="3 12">Belongs to the HMG-CoA reductase family.</text>
</comment>
<dbReference type="SUPFAM" id="SSF55035">
    <property type="entry name" value="NAD-binding domain of HMG-CoA reductase"/>
    <property type="match status" value="1"/>
</dbReference>
<dbReference type="InterPro" id="IPR053958">
    <property type="entry name" value="HMGCR/SNAP/NPC1-like_SSD"/>
</dbReference>
<name>A0AAN9TI75_9HEMI</name>
<dbReference type="InterPro" id="IPR023074">
    <property type="entry name" value="HMG_CoA_Rdtase_cat_sf"/>
</dbReference>
<evidence type="ECO:0000256" key="3">
    <source>
        <dbReference type="ARBA" id="ARBA00007661"/>
    </source>
</evidence>
<dbReference type="InterPro" id="IPR002202">
    <property type="entry name" value="HMG_CoA_Rdtase"/>
</dbReference>
<accession>A0AAN9TI75</accession>
<comment type="pathway">
    <text evidence="2 12">Metabolic intermediate biosynthesis; (R)-mevalonate biosynthesis; (R)-mevalonate from acetyl-CoA: step 3/3.</text>
</comment>
<dbReference type="InterPro" id="IPR023282">
    <property type="entry name" value="HMG_CoA_Rdtase_N"/>
</dbReference>
<feature type="transmembrane region" description="Helical" evidence="12">
    <location>
        <begin position="87"/>
        <end position="110"/>
    </location>
</feature>
<protein>
    <recommendedName>
        <fullName evidence="12">3-hydroxy-3-methylglutaryl coenzyme A reductase</fullName>
        <shortName evidence="12">HMG-CoA reductase</shortName>
        <ecNumber evidence="12">1.1.1.34</ecNumber>
    </recommendedName>
</protein>
<dbReference type="PROSITE" id="PS01192">
    <property type="entry name" value="HMG_COA_REDUCTASE_3"/>
    <property type="match status" value="1"/>
</dbReference>
<dbReference type="InterPro" id="IPR004554">
    <property type="entry name" value="HMG_CoA_Rdtase_eu_arc"/>
</dbReference>
<dbReference type="PROSITE" id="PS50065">
    <property type="entry name" value="HMG_COA_REDUCTASE_4"/>
    <property type="match status" value="1"/>
</dbReference>
<dbReference type="PROSITE" id="PS00318">
    <property type="entry name" value="HMG_COA_REDUCTASE_2"/>
    <property type="match status" value="1"/>
</dbReference>
<dbReference type="InterPro" id="IPR004816">
    <property type="entry name" value="HMG_CoA_Rdtase_metazoan"/>
</dbReference>
<dbReference type="GO" id="GO:0050661">
    <property type="term" value="F:NADP binding"/>
    <property type="evidence" value="ECO:0007669"/>
    <property type="project" value="InterPro"/>
</dbReference>
<dbReference type="CDD" id="cd00643">
    <property type="entry name" value="HMG-CoA_reductase_classI"/>
    <property type="match status" value="1"/>
</dbReference>
<feature type="transmembrane region" description="Helical" evidence="12">
    <location>
        <begin position="122"/>
        <end position="142"/>
    </location>
</feature>
<dbReference type="Proteomes" id="UP001367676">
    <property type="component" value="Unassembled WGS sequence"/>
</dbReference>
<feature type="transmembrane region" description="Helical" evidence="12">
    <location>
        <begin position="190"/>
        <end position="217"/>
    </location>
</feature>
<sequence>MLSNLFEKHGQFCAKHPWEVIVAVLTLTACMLSMDNSSHSGTAYSTNSFRTEETNAVDIIFMTIIRCSAVLYSYYQFRKLRKLGSNYILGIAGLFTVFSSFVFSSTVINFLKTDVSDLKDALFFFVLVIDLSKASVLAQFALNSSSQKEVNYNIARGMSLLGPTVTLDTLVGTLVISVGTLAGVKRLETLCYFACFSFIVNYLVFMTFYPACLSLVLELSRSGSCGLHEKGTYFERTSPLAELLYDEGHKPNPVVQRVKVIMSAGMMIVHAHSRWSLNNMDGNDSNQLFPVMSGIGAHSMPHNGTQTDDIQNYLLRFLAMTTDHIVILILLLALTLKYYFFDDVDDLVNSAIQNRRSQTAHQLFCSENKIVQTDTSFLKPTHAACQTSNIVSTQGECELDSQSVETQTEIDSLGYEVSGEDASPARSIDECFSLYKQLGSAESLTNKEICNLVVEKKILPRELEKVVHDPVRGVAIRRRLNGESGGFQKALKTLPFQYYDYKQVIGKCCENVIGYIPVPLGLAGPLIINKKEYYIPMATTEGCLVASTNRGCKILNESGGVRCVVHDYGMTRAPVVRFPSVEETCEAKHWIKCNKDSIQKCFNSTSSFARLKEIKCLQAGRYLYIRFTATTGDAMGMNMVSKGAEEALIFINKNVKNMEILSLSGNVCTDKKPSAMNWIEGRGKQVVVDAVIPRLTVEKQLRTTSKRLEDLNKSKNLMGSCIAGSIGGFNAHAANIVTAMFIATGQDPAQNVGSSNCMTLFECTDKGDLHVSCTLPSLEVGTVGGGTALAAQAACLDILGVKGPNALKPAENAKTLAQIIGGAVLAGELSLMAALSSGDLVKSHLTHNRTALSEIASSTIKRVLEDPLPKCTPS</sequence>
<dbReference type="PANTHER" id="PTHR10572:SF24">
    <property type="entry name" value="3-HYDROXY-3-METHYLGLUTARYL-COENZYME A REDUCTASE"/>
    <property type="match status" value="1"/>
</dbReference>
<evidence type="ECO:0000256" key="2">
    <source>
        <dbReference type="ARBA" id="ARBA00005084"/>
    </source>
</evidence>
<evidence type="ECO:0000256" key="5">
    <source>
        <dbReference type="ARBA" id="ARBA00022824"/>
    </source>
</evidence>
<dbReference type="InterPro" id="IPR023076">
    <property type="entry name" value="HMG_CoA_Rdtase_CS"/>
</dbReference>
<dbReference type="GO" id="GO:0004420">
    <property type="term" value="F:hydroxymethylglutaryl-CoA reductase (NADPH) activity"/>
    <property type="evidence" value="ECO:0007669"/>
    <property type="project" value="UniProtKB-EC"/>
</dbReference>
<evidence type="ECO:0000256" key="8">
    <source>
        <dbReference type="ARBA" id="ARBA00023002"/>
    </source>
</evidence>
<feature type="transmembrane region" description="Helical" evidence="12">
    <location>
        <begin position="163"/>
        <end position="184"/>
    </location>
</feature>
<evidence type="ECO:0000256" key="12">
    <source>
        <dbReference type="RuleBase" id="RU361219"/>
    </source>
</evidence>
<dbReference type="Pfam" id="PF00368">
    <property type="entry name" value="HMG-CoA_red"/>
    <property type="match status" value="1"/>
</dbReference>
<dbReference type="Gene3D" id="1.10.3270.10">
    <property type="entry name" value="HMGR, N-terminal domain"/>
    <property type="match status" value="1"/>
</dbReference>
<keyword evidence="15" id="KW-1185">Reference proteome</keyword>
<evidence type="ECO:0000256" key="11">
    <source>
        <dbReference type="ARBA" id="ARBA00049909"/>
    </source>
</evidence>
<reference evidence="14 15" key="1">
    <citation type="submission" date="2024-03" db="EMBL/GenBank/DDBJ databases">
        <title>Adaptation during the transition from Ophiocordyceps entomopathogen to insect associate is accompanied by gene loss and intensified selection.</title>
        <authorList>
            <person name="Ward C.M."/>
            <person name="Onetto C.A."/>
            <person name="Borneman A.R."/>
        </authorList>
    </citation>
    <scope>NUCLEOTIDE SEQUENCE [LARGE SCALE GENOMIC DNA]</scope>
    <source>
        <strain evidence="14">AWRI1</strain>
        <tissue evidence="14">Single Adult Female</tissue>
    </source>
</reference>
<evidence type="ECO:0000313" key="15">
    <source>
        <dbReference type="Proteomes" id="UP001367676"/>
    </source>
</evidence>
<keyword evidence="6 12" id="KW-0521">NADP</keyword>
<proteinExistence type="inferred from homology"/>
<dbReference type="Pfam" id="PF12349">
    <property type="entry name" value="Sterol-sensing"/>
    <property type="match status" value="1"/>
</dbReference>
<dbReference type="EC" id="1.1.1.34" evidence="12"/>
<comment type="subcellular location">
    <subcellularLocation>
        <location evidence="1 12">Endoplasmic reticulum membrane</location>
        <topology evidence="1 12">Multi-pass membrane protein</topology>
    </subcellularLocation>
</comment>
<dbReference type="AlphaFoldDB" id="A0AAN9TI75"/>
<dbReference type="GO" id="GO:0016126">
    <property type="term" value="P:sterol biosynthetic process"/>
    <property type="evidence" value="ECO:0007669"/>
    <property type="project" value="TreeGrafter"/>
</dbReference>
<dbReference type="NCBIfam" id="TIGR00920">
    <property type="entry name" value="2A060605"/>
    <property type="match status" value="1"/>
</dbReference>
<evidence type="ECO:0000256" key="9">
    <source>
        <dbReference type="ARBA" id="ARBA00023136"/>
    </source>
</evidence>
<dbReference type="PANTHER" id="PTHR10572">
    <property type="entry name" value="3-HYDROXY-3-METHYLGLUTARYL-COENZYME A REDUCTASE"/>
    <property type="match status" value="1"/>
</dbReference>
<keyword evidence="4 12" id="KW-0812">Transmembrane</keyword>
<organism evidence="14 15">
    <name type="scientific">Parthenolecanium corni</name>
    <dbReference type="NCBI Taxonomy" id="536013"/>
    <lineage>
        <taxon>Eukaryota</taxon>
        <taxon>Metazoa</taxon>
        <taxon>Ecdysozoa</taxon>
        <taxon>Arthropoda</taxon>
        <taxon>Hexapoda</taxon>
        <taxon>Insecta</taxon>
        <taxon>Pterygota</taxon>
        <taxon>Neoptera</taxon>
        <taxon>Paraneoptera</taxon>
        <taxon>Hemiptera</taxon>
        <taxon>Sternorrhyncha</taxon>
        <taxon>Coccoidea</taxon>
        <taxon>Coccidae</taxon>
        <taxon>Parthenolecanium</taxon>
    </lineage>
</organism>
<dbReference type="Gene3D" id="3.90.770.10">
    <property type="entry name" value="3-hydroxy-3-methylglutaryl-coenzyme A Reductase, Chain A, domain 2"/>
    <property type="match status" value="1"/>
</dbReference>
<dbReference type="GO" id="GO:0008299">
    <property type="term" value="P:isoprenoid biosynthetic process"/>
    <property type="evidence" value="ECO:0007669"/>
    <property type="project" value="InterPro"/>
</dbReference>
<dbReference type="PRINTS" id="PR00071">
    <property type="entry name" value="HMGCOARDTASE"/>
</dbReference>
<evidence type="ECO:0000256" key="7">
    <source>
        <dbReference type="ARBA" id="ARBA00022989"/>
    </source>
</evidence>